<dbReference type="InterPro" id="IPR036388">
    <property type="entry name" value="WH-like_DNA-bd_sf"/>
</dbReference>
<keyword evidence="1 5" id="KW-0436">Ligase</keyword>
<keyword evidence="5" id="KW-0804">Transcription</keyword>
<evidence type="ECO:0000256" key="1">
    <source>
        <dbReference type="ARBA" id="ARBA00022598"/>
    </source>
</evidence>
<proteinExistence type="inferred from homology"/>
<comment type="caution">
    <text evidence="7">The sequence shown here is derived from an EMBL/GenBank/DDBJ whole genome shotgun (WGS) entry which is preliminary data.</text>
</comment>
<dbReference type="PANTHER" id="PTHR12835:SF5">
    <property type="entry name" value="BIOTIN--PROTEIN LIGASE"/>
    <property type="match status" value="1"/>
</dbReference>
<dbReference type="EC" id="6.3.4.15" evidence="5"/>
<sequence>MISKDGSPNELLLLLLSKKGQYVSGEEISARFGVSRTAIWKQVNHLRQVGYEIDSLPRVGYCLKKSPDLLLPEEIMAQINLTFLGRRIYYYPTTGSTNEEAKKIAGEGALHGSLVIAEEQTGGKGRMGRVWISPPRVGIWMSIILRPGIQPYEAPRITMTGAVAAAKAIRERTGVTCHIKWPNDILVEGRKVAGILTEMSADMDGINYVVMGIGINVNNEDFPGELKEIATSLKLARGEAVDRLDILTGFLSRFEDCYNYLEAGEFKKILEEWRLLSCNLGRRVRVVGKNFAVEGIALDVDDDGALLVKSESGQVERILSGDVSLKA</sequence>
<keyword evidence="2 5" id="KW-0547">Nucleotide-binding</keyword>
<keyword evidence="5" id="KW-0238">DNA-binding</keyword>
<dbReference type="InterPro" id="IPR036390">
    <property type="entry name" value="WH_DNA-bd_sf"/>
</dbReference>
<accession>A0A5S5AWI7</accession>
<dbReference type="AlphaFoldDB" id="A0A5S5AWI7"/>
<dbReference type="Pfam" id="PF03099">
    <property type="entry name" value="BPL_LplA_LipB"/>
    <property type="match status" value="1"/>
</dbReference>
<comment type="caution">
    <text evidence="5">Lacks conserved residue(s) required for the propagation of feature annotation.</text>
</comment>
<feature type="binding site" evidence="5">
    <location>
        <position position="120"/>
    </location>
    <ligand>
        <name>biotin</name>
        <dbReference type="ChEBI" id="CHEBI:57586"/>
    </ligand>
</feature>
<dbReference type="PROSITE" id="PS51733">
    <property type="entry name" value="BPL_LPL_CATALYTIC"/>
    <property type="match status" value="1"/>
</dbReference>
<gene>
    <name evidence="5" type="primary">birA</name>
    <name evidence="7" type="ORF">LZ11_01012</name>
</gene>
<dbReference type="Gene3D" id="3.30.930.10">
    <property type="entry name" value="Bira Bifunctional Protein, Domain 2"/>
    <property type="match status" value="1"/>
</dbReference>
<dbReference type="InterPro" id="IPR013196">
    <property type="entry name" value="HTH_11"/>
</dbReference>
<evidence type="ECO:0000256" key="2">
    <source>
        <dbReference type="ARBA" id="ARBA00022741"/>
    </source>
</evidence>
<dbReference type="InterPro" id="IPR045864">
    <property type="entry name" value="aa-tRNA-synth_II/BPL/LPL"/>
</dbReference>
<dbReference type="PANTHER" id="PTHR12835">
    <property type="entry name" value="BIOTIN PROTEIN LIGASE"/>
    <property type="match status" value="1"/>
</dbReference>
<dbReference type="EMBL" id="VNHO01000008">
    <property type="protein sequence ID" value="TYP56731.1"/>
    <property type="molecule type" value="Genomic_DNA"/>
</dbReference>
<dbReference type="GO" id="GO:0004077">
    <property type="term" value="F:biotin--[biotin carboxyl-carrier protein] ligase activity"/>
    <property type="evidence" value="ECO:0007669"/>
    <property type="project" value="UniProtKB-UniRule"/>
</dbReference>
<feature type="binding site" evidence="5">
    <location>
        <begin position="96"/>
        <end position="98"/>
    </location>
    <ligand>
        <name>biotin</name>
        <dbReference type="ChEBI" id="CHEBI:57586"/>
    </ligand>
</feature>
<name>A0A5S5AWI7_9FIRM</name>
<dbReference type="SUPFAM" id="SSF46785">
    <property type="entry name" value="Winged helix' DNA-binding domain"/>
    <property type="match status" value="1"/>
</dbReference>
<dbReference type="Proteomes" id="UP000322294">
    <property type="component" value="Unassembled WGS sequence"/>
</dbReference>
<dbReference type="GO" id="GO:0003677">
    <property type="term" value="F:DNA binding"/>
    <property type="evidence" value="ECO:0007669"/>
    <property type="project" value="UniProtKB-UniRule"/>
</dbReference>
<feature type="DNA-binding region" description="H-T-H motif" evidence="5">
    <location>
        <begin position="25"/>
        <end position="44"/>
    </location>
</feature>
<dbReference type="GO" id="GO:0005524">
    <property type="term" value="F:ATP binding"/>
    <property type="evidence" value="ECO:0007669"/>
    <property type="project" value="UniProtKB-UniRule"/>
</dbReference>
<dbReference type="InterPro" id="IPR004143">
    <property type="entry name" value="BPL_LPL_catalytic"/>
</dbReference>
<evidence type="ECO:0000256" key="5">
    <source>
        <dbReference type="HAMAP-Rule" id="MF_00978"/>
    </source>
</evidence>
<dbReference type="InterPro" id="IPR004408">
    <property type="entry name" value="Biotin_CoA_COase_ligase"/>
</dbReference>
<comment type="catalytic activity">
    <reaction evidence="5">
        <text>biotin + L-lysyl-[protein] + ATP = N(6)-biotinyl-L-lysyl-[protein] + AMP + diphosphate + H(+)</text>
        <dbReference type="Rhea" id="RHEA:11756"/>
        <dbReference type="Rhea" id="RHEA-COMP:9752"/>
        <dbReference type="Rhea" id="RHEA-COMP:10505"/>
        <dbReference type="ChEBI" id="CHEBI:15378"/>
        <dbReference type="ChEBI" id="CHEBI:29969"/>
        <dbReference type="ChEBI" id="CHEBI:30616"/>
        <dbReference type="ChEBI" id="CHEBI:33019"/>
        <dbReference type="ChEBI" id="CHEBI:57586"/>
        <dbReference type="ChEBI" id="CHEBI:83144"/>
        <dbReference type="ChEBI" id="CHEBI:456215"/>
        <dbReference type="EC" id="6.3.4.15"/>
    </reaction>
</comment>
<dbReference type="InterPro" id="IPR003142">
    <property type="entry name" value="BPL_C"/>
</dbReference>
<protein>
    <recommendedName>
        <fullName evidence="5">Bifunctional ligase/repressor BirA</fullName>
    </recommendedName>
    <alternativeName>
        <fullName evidence="5">Biotin--[acetyl-CoA-carboxylase] ligase</fullName>
        <ecNumber evidence="5">6.3.4.15</ecNumber>
    </alternativeName>
    <alternativeName>
        <fullName evidence="5">Biotin--protein ligase</fullName>
    </alternativeName>
    <alternativeName>
        <fullName evidence="5">Biotin-[acetyl-CoA carboxylase] synthetase</fullName>
    </alternativeName>
</protein>
<dbReference type="InterPro" id="IPR008988">
    <property type="entry name" value="Transcriptional_repressor_C"/>
</dbReference>
<evidence type="ECO:0000313" key="7">
    <source>
        <dbReference type="EMBL" id="TYP56731.1"/>
    </source>
</evidence>
<evidence type="ECO:0000313" key="8">
    <source>
        <dbReference type="Proteomes" id="UP000322294"/>
    </source>
</evidence>
<comment type="function">
    <text evidence="5">Acts both as a biotin--[acetyl-CoA-carboxylase] ligase and a repressor.</text>
</comment>
<dbReference type="GO" id="GO:0005737">
    <property type="term" value="C:cytoplasm"/>
    <property type="evidence" value="ECO:0007669"/>
    <property type="project" value="TreeGrafter"/>
</dbReference>
<evidence type="ECO:0000256" key="3">
    <source>
        <dbReference type="ARBA" id="ARBA00022840"/>
    </source>
</evidence>
<dbReference type="InterPro" id="IPR030855">
    <property type="entry name" value="Bifunct_BirA"/>
</dbReference>
<dbReference type="GO" id="GO:0009249">
    <property type="term" value="P:protein lipoylation"/>
    <property type="evidence" value="ECO:0007669"/>
    <property type="project" value="UniProtKB-ARBA"/>
</dbReference>
<dbReference type="CDD" id="cd16442">
    <property type="entry name" value="BPL"/>
    <property type="match status" value="1"/>
</dbReference>
<keyword evidence="8" id="KW-1185">Reference proteome</keyword>
<organism evidence="7 8">
    <name type="scientific">Thermosediminibacter litoriperuensis</name>
    <dbReference type="NCBI Taxonomy" id="291989"/>
    <lineage>
        <taxon>Bacteria</taxon>
        <taxon>Bacillati</taxon>
        <taxon>Bacillota</taxon>
        <taxon>Clostridia</taxon>
        <taxon>Thermosediminibacterales</taxon>
        <taxon>Thermosediminibacteraceae</taxon>
        <taxon>Thermosediminibacter</taxon>
    </lineage>
</organism>
<evidence type="ECO:0000256" key="4">
    <source>
        <dbReference type="ARBA" id="ARBA00023267"/>
    </source>
</evidence>
<keyword evidence="5" id="KW-0805">Transcription regulation</keyword>
<dbReference type="Pfam" id="PF08279">
    <property type="entry name" value="HTH_11"/>
    <property type="match status" value="1"/>
</dbReference>
<evidence type="ECO:0000259" key="6">
    <source>
        <dbReference type="PROSITE" id="PS51733"/>
    </source>
</evidence>
<dbReference type="GO" id="GO:0016740">
    <property type="term" value="F:transferase activity"/>
    <property type="evidence" value="ECO:0007669"/>
    <property type="project" value="UniProtKB-ARBA"/>
</dbReference>
<comment type="similarity">
    <text evidence="5">Belongs to the biotin--protein ligase family.</text>
</comment>
<dbReference type="Gene3D" id="1.10.10.10">
    <property type="entry name" value="Winged helix-like DNA-binding domain superfamily/Winged helix DNA-binding domain"/>
    <property type="match status" value="1"/>
</dbReference>
<keyword evidence="5" id="KW-0678">Repressor</keyword>
<dbReference type="NCBIfam" id="TIGR00121">
    <property type="entry name" value="birA_ligase"/>
    <property type="match status" value="1"/>
</dbReference>
<keyword evidence="4 5" id="KW-0092">Biotin</keyword>
<reference evidence="7 8" key="1">
    <citation type="submission" date="2019-07" db="EMBL/GenBank/DDBJ databases">
        <title>Genomic Encyclopedia of Type Strains, Phase I: the one thousand microbial genomes (KMG-I) project.</title>
        <authorList>
            <person name="Kyrpides N."/>
        </authorList>
    </citation>
    <scope>NUCLEOTIDE SEQUENCE [LARGE SCALE GENOMIC DNA]</scope>
    <source>
        <strain evidence="7 8">DSM 16647</strain>
    </source>
</reference>
<dbReference type="SUPFAM" id="SSF55681">
    <property type="entry name" value="Class II aaRS and biotin synthetases"/>
    <property type="match status" value="1"/>
</dbReference>
<dbReference type="OrthoDB" id="9807064at2"/>
<keyword evidence="3 5" id="KW-0067">ATP-binding</keyword>
<dbReference type="Gene3D" id="2.30.30.100">
    <property type="match status" value="1"/>
</dbReference>
<dbReference type="HAMAP" id="MF_00978">
    <property type="entry name" value="Bifunct_BirA"/>
    <property type="match status" value="1"/>
</dbReference>
<dbReference type="RefSeq" id="WP_148866796.1">
    <property type="nucleotide sequence ID" value="NZ_VNHO01000008.1"/>
</dbReference>
<feature type="domain" description="BPL/LPL catalytic" evidence="6">
    <location>
        <begin position="73"/>
        <end position="262"/>
    </location>
</feature>
<dbReference type="GO" id="GO:0006355">
    <property type="term" value="P:regulation of DNA-templated transcription"/>
    <property type="evidence" value="ECO:0007669"/>
    <property type="project" value="UniProtKB-UniRule"/>
</dbReference>
<feature type="binding site" evidence="5">
    <location>
        <position position="191"/>
    </location>
    <ligand>
        <name>biotin</name>
        <dbReference type="ChEBI" id="CHEBI:57586"/>
    </ligand>
</feature>
<dbReference type="SUPFAM" id="SSF50037">
    <property type="entry name" value="C-terminal domain of transcriptional repressors"/>
    <property type="match status" value="1"/>
</dbReference>
<dbReference type="Pfam" id="PF02237">
    <property type="entry name" value="BPL_C"/>
    <property type="match status" value="1"/>
</dbReference>